<comment type="caution">
    <text evidence="2">The sequence shown here is derived from an EMBL/GenBank/DDBJ whole genome shotgun (WGS) entry which is preliminary data.</text>
</comment>
<sequence>IEAITNYLQRNPVSLFSLPPEYLPLFDQYLQEATQMVNALAQRQQLMEAAQQSQNILGQLLGGGGGGQAGGVPSNDGAGFPEGLAAEQETF</sequence>
<organism evidence="2">
    <name type="scientific">marine sediment metagenome</name>
    <dbReference type="NCBI Taxonomy" id="412755"/>
    <lineage>
        <taxon>unclassified sequences</taxon>
        <taxon>metagenomes</taxon>
        <taxon>ecological metagenomes</taxon>
    </lineage>
</organism>
<feature type="non-terminal residue" evidence="2">
    <location>
        <position position="1"/>
    </location>
</feature>
<accession>A0A0F8VUE1</accession>
<reference evidence="2" key="1">
    <citation type="journal article" date="2015" name="Nature">
        <title>Complex archaea that bridge the gap between prokaryotes and eukaryotes.</title>
        <authorList>
            <person name="Spang A."/>
            <person name="Saw J.H."/>
            <person name="Jorgensen S.L."/>
            <person name="Zaremba-Niedzwiedzka K."/>
            <person name="Martijn J."/>
            <person name="Lind A.E."/>
            <person name="van Eijk R."/>
            <person name="Schleper C."/>
            <person name="Guy L."/>
            <person name="Ettema T.J."/>
        </authorList>
    </citation>
    <scope>NUCLEOTIDE SEQUENCE</scope>
</reference>
<proteinExistence type="predicted"/>
<gene>
    <name evidence="2" type="ORF">LCGC14_3149870</name>
</gene>
<evidence type="ECO:0000256" key="1">
    <source>
        <dbReference type="SAM" id="MobiDB-lite"/>
    </source>
</evidence>
<name>A0A0F8VUE1_9ZZZZ</name>
<evidence type="ECO:0000313" key="2">
    <source>
        <dbReference type="EMBL" id="KKK47968.1"/>
    </source>
</evidence>
<feature type="region of interest" description="Disordered" evidence="1">
    <location>
        <begin position="65"/>
        <end position="91"/>
    </location>
</feature>
<dbReference type="EMBL" id="LAZR01069305">
    <property type="protein sequence ID" value="KKK47968.1"/>
    <property type="molecule type" value="Genomic_DNA"/>
</dbReference>
<dbReference type="AlphaFoldDB" id="A0A0F8VUE1"/>
<protein>
    <submittedName>
        <fullName evidence="2">Uncharacterized protein</fullName>
    </submittedName>
</protein>